<keyword evidence="2" id="KW-1185">Reference proteome</keyword>
<organism evidence="1 2">
    <name type="scientific">Actinoplanes ianthinogenes</name>
    <dbReference type="NCBI Taxonomy" id="122358"/>
    <lineage>
        <taxon>Bacteria</taxon>
        <taxon>Bacillati</taxon>
        <taxon>Actinomycetota</taxon>
        <taxon>Actinomycetes</taxon>
        <taxon>Micromonosporales</taxon>
        <taxon>Micromonosporaceae</taxon>
        <taxon>Actinoplanes</taxon>
    </lineage>
</organism>
<dbReference type="EMBL" id="AP023356">
    <property type="protein sequence ID" value="BCJ48064.1"/>
    <property type="molecule type" value="Genomic_DNA"/>
</dbReference>
<protein>
    <submittedName>
        <fullName evidence="1">Uncharacterized protein</fullName>
    </submittedName>
</protein>
<sequence>MTARVQRTPDQFAGDLSQLAAVDWATIWAGDGCTDDPARWAARAGWRLTHIDGDLNLTVTLASGGEVTLFRYHGGTRFDGASDVVWQRSATRAGENPAVVADVLAAWPSYLAAAETALGRPDHTVHDGAGAGLPDLPYWPADPAARAAQRTPVRAAVWSWPAQGAVVTVRVNLAARTAGTRGPGSASIRFVISELPDPQGSSRAITFTGARSGRPACAASRRAGPVRPG</sequence>
<accession>A0ABM7M8U8</accession>
<dbReference type="RefSeq" id="WP_189330393.1">
    <property type="nucleotide sequence ID" value="NZ_AP023356.1"/>
</dbReference>
<proteinExistence type="predicted"/>
<dbReference type="Proteomes" id="UP000676967">
    <property type="component" value="Chromosome"/>
</dbReference>
<evidence type="ECO:0000313" key="2">
    <source>
        <dbReference type="Proteomes" id="UP000676967"/>
    </source>
</evidence>
<gene>
    <name evidence="1" type="ORF">Aiant_87210</name>
</gene>
<evidence type="ECO:0000313" key="1">
    <source>
        <dbReference type="EMBL" id="BCJ48064.1"/>
    </source>
</evidence>
<name>A0ABM7M8U8_9ACTN</name>
<reference evidence="1 2" key="1">
    <citation type="submission" date="2020-08" db="EMBL/GenBank/DDBJ databases">
        <title>Whole genome shotgun sequence of Actinoplanes ianthinogenes NBRC 13996.</title>
        <authorList>
            <person name="Komaki H."/>
            <person name="Tamura T."/>
        </authorList>
    </citation>
    <scope>NUCLEOTIDE SEQUENCE [LARGE SCALE GENOMIC DNA]</scope>
    <source>
        <strain evidence="1 2">NBRC 13996</strain>
    </source>
</reference>